<dbReference type="Pfam" id="PF02954">
    <property type="entry name" value="HTH_8"/>
    <property type="match status" value="1"/>
</dbReference>
<dbReference type="AlphaFoldDB" id="A0A2X0YSA0"/>
<dbReference type="InterPro" id="IPR003593">
    <property type="entry name" value="AAA+_ATPase"/>
</dbReference>
<protein>
    <submittedName>
        <fullName evidence="6">NtrC/NifA family transcriptional regulator</fullName>
    </submittedName>
</protein>
<dbReference type="EMBL" id="UAQE01000001">
    <property type="protein sequence ID" value="SPT98207.1"/>
    <property type="molecule type" value="Genomic_DNA"/>
</dbReference>
<dbReference type="InterPro" id="IPR058031">
    <property type="entry name" value="AAA_lid_NorR"/>
</dbReference>
<dbReference type="Gene3D" id="1.10.8.60">
    <property type="match status" value="1"/>
</dbReference>
<keyword evidence="1" id="KW-0547">Nucleotide-binding</keyword>
<reference evidence="6 7" key="1">
    <citation type="submission" date="2018-06" db="EMBL/GenBank/DDBJ databases">
        <authorList>
            <consortium name="Pathogen Informatics"/>
            <person name="Doyle S."/>
        </authorList>
    </citation>
    <scope>NUCLEOTIDE SEQUENCE [LARGE SCALE GENOMIC DNA]</scope>
    <source>
        <strain evidence="6 7">NCTC7582</strain>
    </source>
</reference>
<dbReference type="PROSITE" id="PS00688">
    <property type="entry name" value="SIGMA54_INTERACT_3"/>
    <property type="match status" value="1"/>
</dbReference>
<keyword evidence="3" id="KW-0805">Transcription regulation</keyword>
<dbReference type="Gene3D" id="3.40.50.300">
    <property type="entry name" value="P-loop containing nucleotide triphosphate hydrolases"/>
    <property type="match status" value="1"/>
</dbReference>
<dbReference type="GO" id="GO:0006355">
    <property type="term" value="P:regulation of DNA-templated transcription"/>
    <property type="evidence" value="ECO:0007669"/>
    <property type="project" value="InterPro"/>
</dbReference>
<keyword evidence="4" id="KW-0804">Transcription</keyword>
<dbReference type="InterPro" id="IPR027417">
    <property type="entry name" value="P-loop_NTPase"/>
</dbReference>
<dbReference type="InterPro" id="IPR025944">
    <property type="entry name" value="Sigma_54_int_dom_CS"/>
</dbReference>
<feature type="domain" description="Sigma-54 factor interaction" evidence="5">
    <location>
        <begin position="145"/>
        <end position="361"/>
    </location>
</feature>
<dbReference type="PROSITE" id="PS00675">
    <property type="entry name" value="SIGMA54_INTERACT_1"/>
    <property type="match status" value="1"/>
</dbReference>
<dbReference type="Gene3D" id="1.10.10.60">
    <property type="entry name" value="Homeodomain-like"/>
    <property type="match status" value="1"/>
</dbReference>
<dbReference type="InterPro" id="IPR002197">
    <property type="entry name" value="HTH_Fis"/>
</dbReference>
<dbReference type="GO" id="GO:0005524">
    <property type="term" value="F:ATP binding"/>
    <property type="evidence" value="ECO:0007669"/>
    <property type="project" value="UniProtKB-KW"/>
</dbReference>
<dbReference type="InterPro" id="IPR009057">
    <property type="entry name" value="Homeodomain-like_sf"/>
</dbReference>
<dbReference type="CDD" id="cd00009">
    <property type="entry name" value="AAA"/>
    <property type="match status" value="1"/>
</dbReference>
<keyword evidence="2" id="KW-0067">ATP-binding</keyword>
<dbReference type="InterPro" id="IPR002078">
    <property type="entry name" value="Sigma_54_int"/>
</dbReference>
<dbReference type="PROSITE" id="PS50045">
    <property type="entry name" value="SIGMA54_INTERACT_4"/>
    <property type="match status" value="1"/>
</dbReference>
<dbReference type="Proteomes" id="UP000251431">
    <property type="component" value="Unassembled WGS sequence"/>
</dbReference>
<sequence>MELQQFAQAFSEFDNVLITDDKGCAIFYDLADLNILLEIGLTPDEFFHSTVTDNYQNLSPETSTVFQVIQTGQPVLYYEQQLTTLNGFSYLSLSSTYPIMEHGKAIGAIEFSKHFYETKQIKYLDNFLGHKLYRDNHTTYRLEDYITTNAEMKTQLEKAHRSAQKSAPVLLTGETGTGKDIIAQGIHNESERYTKPFITLNCSTLTEDNIFTQLYGSDNEAKSGKLQEANGGTLLIDHLNLLDKSLQAKLLHAVDIKVLNGEPLDIRYITTVNEDVDKLLAEKRLREDLFYRLNVLQIDLPPLRLRKEDIPLILDFYIQFYNEHTLQKNVSYCNEVIQLFYAYHWPGNVRELKNALESAYNNLLGDEILVEHVPERIKKNIQHSTQSIMQNNQSGHLRDLTEAYERLIIAEKLRETDGRLAETARRLGISRQLLKYKCLKYELL</sequence>
<accession>A0A2X0YSA0</accession>
<dbReference type="InterPro" id="IPR025662">
    <property type="entry name" value="Sigma_54_int_dom_ATP-bd_1"/>
</dbReference>
<evidence type="ECO:0000256" key="3">
    <source>
        <dbReference type="ARBA" id="ARBA00023015"/>
    </source>
</evidence>
<dbReference type="Pfam" id="PF25601">
    <property type="entry name" value="AAA_lid_14"/>
    <property type="match status" value="1"/>
</dbReference>
<evidence type="ECO:0000313" key="6">
    <source>
        <dbReference type="EMBL" id="SPT98207.1"/>
    </source>
</evidence>
<proteinExistence type="predicted"/>
<name>A0A2X0YSA0_9BACI</name>
<dbReference type="PANTHER" id="PTHR32071:SF74">
    <property type="entry name" value="TRANSCRIPTIONAL ACTIVATOR ROCR"/>
    <property type="match status" value="1"/>
</dbReference>
<dbReference type="Pfam" id="PF00158">
    <property type="entry name" value="Sigma54_activat"/>
    <property type="match status" value="1"/>
</dbReference>
<dbReference type="SMART" id="SM00382">
    <property type="entry name" value="AAA"/>
    <property type="match status" value="1"/>
</dbReference>
<dbReference type="RefSeq" id="WP_112116950.1">
    <property type="nucleotide sequence ID" value="NZ_UAQE01000001.1"/>
</dbReference>
<evidence type="ECO:0000313" key="7">
    <source>
        <dbReference type="Proteomes" id="UP000251431"/>
    </source>
</evidence>
<organism evidence="6 7">
    <name type="scientific">Lysinibacillus capsici</name>
    <dbReference type="NCBI Taxonomy" id="2115968"/>
    <lineage>
        <taxon>Bacteria</taxon>
        <taxon>Bacillati</taxon>
        <taxon>Bacillota</taxon>
        <taxon>Bacilli</taxon>
        <taxon>Bacillales</taxon>
        <taxon>Bacillaceae</taxon>
        <taxon>Lysinibacillus</taxon>
    </lineage>
</organism>
<evidence type="ECO:0000256" key="4">
    <source>
        <dbReference type="ARBA" id="ARBA00023163"/>
    </source>
</evidence>
<dbReference type="PANTHER" id="PTHR32071">
    <property type="entry name" value="TRANSCRIPTIONAL REGULATORY PROTEIN"/>
    <property type="match status" value="1"/>
</dbReference>
<dbReference type="SUPFAM" id="SSF52540">
    <property type="entry name" value="P-loop containing nucleoside triphosphate hydrolases"/>
    <property type="match status" value="1"/>
</dbReference>
<evidence type="ECO:0000256" key="2">
    <source>
        <dbReference type="ARBA" id="ARBA00022840"/>
    </source>
</evidence>
<evidence type="ECO:0000256" key="1">
    <source>
        <dbReference type="ARBA" id="ARBA00022741"/>
    </source>
</evidence>
<dbReference type="GO" id="GO:0043565">
    <property type="term" value="F:sequence-specific DNA binding"/>
    <property type="evidence" value="ECO:0007669"/>
    <property type="project" value="InterPro"/>
</dbReference>
<gene>
    <name evidence="6" type="primary">rocR_2</name>
    <name evidence="6" type="ORF">NCTC7582_01524</name>
</gene>
<evidence type="ECO:0000259" key="5">
    <source>
        <dbReference type="PROSITE" id="PS50045"/>
    </source>
</evidence>
<dbReference type="SUPFAM" id="SSF46689">
    <property type="entry name" value="Homeodomain-like"/>
    <property type="match status" value="1"/>
</dbReference>